<protein>
    <submittedName>
        <fullName evidence="1">Uncharacterized protein</fullName>
    </submittedName>
</protein>
<organism evidence="1 2">
    <name type="scientific">Streptomyces glaucus</name>
    <dbReference type="NCBI Taxonomy" id="284029"/>
    <lineage>
        <taxon>Bacteria</taxon>
        <taxon>Bacillati</taxon>
        <taxon>Actinomycetota</taxon>
        <taxon>Actinomycetes</taxon>
        <taxon>Kitasatosporales</taxon>
        <taxon>Streptomycetaceae</taxon>
        <taxon>Streptomyces</taxon>
    </lineage>
</organism>
<evidence type="ECO:0000313" key="2">
    <source>
        <dbReference type="Proteomes" id="UP001500460"/>
    </source>
</evidence>
<keyword evidence="2" id="KW-1185">Reference proteome</keyword>
<dbReference type="EMBL" id="BAAATK010000026">
    <property type="protein sequence ID" value="GAA2444890.1"/>
    <property type="molecule type" value="Genomic_DNA"/>
</dbReference>
<dbReference type="RefSeq" id="WP_344605394.1">
    <property type="nucleotide sequence ID" value="NZ_BAAATK010000026.1"/>
</dbReference>
<evidence type="ECO:0000313" key="1">
    <source>
        <dbReference type="EMBL" id="GAA2444890.1"/>
    </source>
</evidence>
<name>A0ABN3JZG1_9ACTN</name>
<reference evidence="1 2" key="1">
    <citation type="journal article" date="2019" name="Int. J. Syst. Evol. Microbiol.">
        <title>The Global Catalogue of Microorganisms (GCM) 10K type strain sequencing project: providing services to taxonomists for standard genome sequencing and annotation.</title>
        <authorList>
            <consortium name="The Broad Institute Genomics Platform"/>
            <consortium name="The Broad Institute Genome Sequencing Center for Infectious Disease"/>
            <person name="Wu L."/>
            <person name="Ma J."/>
        </authorList>
    </citation>
    <scope>NUCLEOTIDE SEQUENCE [LARGE SCALE GENOMIC DNA]</scope>
    <source>
        <strain evidence="1 2">JCM 6922</strain>
    </source>
</reference>
<sequence>MNETGLLEDAEPLRVRCAQLAPRQRLAVTALCATKVRSVSRAFLHESGEGDAFNRIDNGLGAIRLDLRGIRPASASDLVRVRKEAERWVACLADADNEAAGFAADAVSVSVCAMSEFIFPCRSSPGVP</sequence>
<gene>
    <name evidence="1" type="ORF">GCM10010421_40240</name>
</gene>
<accession>A0ABN3JZG1</accession>
<proteinExistence type="predicted"/>
<dbReference type="Proteomes" id="UP001500460">
    <property type="component" value="Unassembled WGS sequence"/>
</dbReference>
<comment type="caution">
    <text evidence="1">The sequence shown here is derived from an EMBL/GenBank/DDBJ whole genome shotgun (WGS) entry which is preliminary data.</text>
</comment>